<organism evidence="1">
    <name type="scientific">Thermus caliditerrae</name>
    <dbReference type="NCBI Taxonomy" id="1330700"/>
    <lineage>
        <taxon>Bacteria</taxon>
        <taxon>Thermotogati</taxon>
        <taxon>Deinococcota</taxon>
        <taxon>Deinococci</taxon>
        <taxon>Thermales</taxon>
        <taxon>Thermaceae</taxon>
        <taxon>Thermus</taxon>
    </lineage>
</organism>
<reference evidence="1" key="1">
    <citation type="journal article" date="2020" name="mSystems">
        <title>Genome- and Community-Level Interaction Insights into Carbon Utilization and Element Cycling Functions of Hydrothermarchaeota in Hydrothermal Sediment.</title>
        <authorList>
            <person name="Zhou Z."/>
            <person name="Liu Y."/>
            <person name="Xu W."/>
            <person name="Pan J."/>
            <person name="Luo Z.H."/>
            <person name="Li M."/>
        </authorList>
    </citation>
    <scope>NUCLEOTIDE SEQUENCE [LARGE SCALE GENOMIC DNA]</scope>
    <source>
        <strain evidence="1">SpSt-1071</strain>
    </source>
</reference>
<accession>A0A7C5VIU3</accession>
<comment type="caution">
    <text evidence="1">The sequence shown here is derived from an EMBL/GenBank/DDBJ whole genome shotgun (WGS) entry which is preliminary data.</text>
</comment>
<evidence type="ECO:0000313" key="1">
    <source>
        <dbReference type="EMBL" id="HHM67455.1"/>
    </source>
</evidence>
<gene>
    <name evidence="1" type="ORF">ENM28_01810</name>
</gene>
<evidence type="ECO:0008006" key="2">
    <source>
        <dbReference type="Google" id="ProtNLM"/>
    </source>
</evidence>
<protein>
    <recommendedName>
        <fullName evidence="2">Phage head morphogenesis domain-containing protein</fullName>
    </recommendedName>
</protein>
<proteinExistence type="predicted"/>
<dbReference type="AlphaFoldDB" id="A0A7C5VIU3"/>
<name>A0A7C5VIU3_9DEIN</name>
<dbReference type="EMBL" id="DRXE01000068">
    <property type="protein sequence ID" value="HHM67455.1"/>
    <property type="molecule type" value="Genomic_DNA"/>
</dbReference>
<sequence length="340" mass="37942">MPEQYPASETLLPTLEEATLEVGRDFLYRVHLEIHRAMGFPPLPRGAVERAYGMPIPHRTLAKARLTPERAWEKALARFRELRARGYPLGGREVRALASAAVDRWYALGLVEDRARAQALRNFLAGFLRAHPALPERAPKTPEEAKALLRLRDAEARALEWAVEHLAEHVQALREATRHGVAEALMGAVGRYDSPEAAARQLLDRFGTLNRDWRRVAITEAAQAHAAGFLAAMVGQEVEWVAAQDACPYCARYHGQRFMVVSPDHPNKDFGRHLWPGKTNVGRSFHPYTATGKRRGEGELAGPAIPAHPHCRCRVVPVVGRTAYEDLEAQRRIRALLGLA</sequence>